<organism evidence="2 3">
    <name type="scientific">Solirubrum puertoriconensis</name>
    <dbReference type="NCBI Taxonomy" id="1751427"/>
    <lineage>
        <taxon>Bacteria</taxon>
        <taxon>Pseudomonadati</taxon>
        <taxon>Bacteroidota</taxon>
        <taxon>Cytophagia</taxon>
        <taxon>Cytophagales</taxon>
    </lineage>
</organism>
<accession>A0A9X0HIP3</accession>
<dbReference type="EMBL" id="LNAL01000008">
    <property type="protein sequence ID" value="KUG06643.1"/>
    <property type="molecule type" value="Genomic_DNA"/>
</dbReference>
<feature type="region of interest" description="Disordered" evidence="1">
    <location>
        <begin position="1"/>
        <end position="35"/>
    </location>
</feature>
<gene>
    <name evidence="2" type="ORF">ASU33_04685</name>
</gene>
<dbReference type="Proteomes" id="UP000054223">
    <property type="component" value="Unassembled WGS sequence"/>
</dbReference>
<comment type="caution">
    <text evidence="2">The sequence shown here is derived from an EMBL/GenBank/DDBJ whole genome shotgun (WGS) entry which is preliminary data.</text>
</comment>
<evidence type="ECO:0000313" key="3">
    <source>
        <dbReference type="Proteomes" id="UP000054223"/>
    </source>
</evidence>
<reference evidence="2 3" key="1">
    <citation type="submission" date="2015-11" db="EMBL/GenBank/DDBJ databases">
        <title>Solirubrum puertoriconensis gen. nov. an environmental bacteria isolated in Puerto Rico.</title>
        <authorList>
            <person name="Cuebas-Irizarry M.F."/>
            <person name="Montalvo-Rodriguez R."/>
        </authorList>
    </citation>
    <scope>NUCLEOTIDE SEQUENCE [LARGE SCALE GENOMIC DNA]</scope>
    <source>
        <strain evidence="2 3">MC1A</strain>
    </source>
</reference>
<feature type="compositionally biased region" description="Low complexity" evidence="1">
    <location>
        <begin position="119"/>
        <end position="143"/>
    </location>
</feature>
<proteinExistence type="predicted"/>
<feature type="compositionally biased region" description="Basic residues" evidence="1">
    <location>
        <begin position="144"/>
        <end position="172"/>
    </location>
</feature>
<keyword evidence="3" id="KW-1185">Reference proteome</keyword>
<feature type="compositionally biased region" description="Polar residues" evidence="1">
    <location>
        <begin position="1"/>
        <end position="11"/>
    </location>
</feature>
<dbReference type="AlphaFoldDB" id="A0A9X0HIP3"/>
<sequence>MAAFALTTQAQHGRRSAVSHAKQPDTAGKVAVPVGPVLPGEEALSAQERAERTFIMPVRKKMPSVARPSAAPRPQLDPTSTDAVAIGPPTAEEAAEEAASKAEAAKATAARSTHRSSGHRSSSARRSSSRSRSSNKSSSARRSTYSKKKSTAKKSTRKSSAAKKKTSSRRRR</sequence>
<evidence type="ECO:0000256" key="1">
    <source>
        <dbReference type="SAM" id="MobiDB-lite"/>
    </source>
</evidence>
<feature type="compositionally biased region" description="Low complexity" evidence="1">
    <location>
        <begin position="63"/>
        <end position="74"/>
    </location>
</feature>
<feature type="region of interest" description="Disordered" evidence="1">
    <location>
        <begin position="54"/>
        <end position="172"/>
    </location>
</feature>
<protein>
    <submittedName>
        <fullName evidence="2">Uncharacterized protein</fullName>
    </submittedName>
</protein>
<evidence type="ECO:0000313" key="2">
    <source>
        <dbReference type="EMBL" id="KUG06643.1"/>
    </source>
</evidence>
<name>A0A9X0HIP3_SOLP1</name>